<proteinExistence type="predicted"/>
<evidence type="ECO:0000313" key="1">
    <source>
        <dbReference type="EMBL" id="CAH1445193.1"/>
    </source>
</evidence>
<dbReference type="AlphaFoldDB" id="A0AAU9P4N2"/>
<dbReference type="EMBL" id="CAKMRJ010005523">
    <property type="protein sequence ID" value="CAH1445193.1"/>
    <property type="molecule type" value="Genomic_DNA"/>
</dbReference>
<organism evidence="1 2">
    <name type="scientific">Lactuca virosa</name>
    <dbReference type="NCBI Taxonomy" id="75947"/>
    <lineage>
        <taxon>Eukaryota</taxon>
        <taxon>Viridiplantae</taxon>
        <taxon>Streptophyta</taxon>
        <taxon>Embryophyta</taxon>
        <taxon>Tracheophyta</taxon>
        <taxon>Spermatophyta</taxon>
        <taxon>Magnoliopsida</taxon>
        <taxon>eudicotyledons</taxon>
        <taxon>Gunneridae</taxon>
        <taxon>Pentapetalae</taxon>
        <taxon>asterids</taxon>
        <taxon>campanulids</taxon>
        <taxon>Asterales</taxon>
        <taxon>Asteraceae</taxon>
        <taxon>Cichorioideae</taxon>
        <taxon>Cichorieae</taxon>
        <taxon>Lactucinae</taxon>
        <taxon>Lactuca</taxon>
    </lineage>
</organism>
<dbReference type="Proteomes" id="UP001157418">
    <property type="component" value="Unassembled WGS sequence"/>
</dbReference>
<accession>A0AAU9P4N2</accession>
<sequence>MAKFYVLNTVTFTSINAKDFHYKAPIPEVMLSVVLANNKVILIYRKNPTQVVLSMTPNELAALEAASVGPKRTDKDDEVTIPNNRVDNDIGLEDTCFSTDMNAQVSQPPINTPPVFHDATTTTTTPISKVPVTSSTLRTPVETVVPDVNTEDHLFDDNEEFFVQDHLHFKYLLKLSWLLLFLMMRVI</sequence>
<gene>
    <name evidence="1" type="ORF">LVIROSA_LOCUS30970</name>
</gene>
<keyword evidence="2" id="KW-1185">Reference proteome</keyword>
<evidence type="ECO:0000313" key="2">
    <source>
        <dbReference type="Proteomes" id="UP001157418"/>
    </source>
</evidence>
<reference evidence="1 2" key="1">
    <citation type="submission" date="2022-01" db="EMBL/GenBank/DDBJ databases">
        <authorList>
            <person name="Xiong W."/>
            <person name="Schranz E."/>
        </authorList>
    </citation>
    <scope>NUCLEOTIDE SEQUENCE [LARGE SCALE GENOMIC DNA]</scope>
</reference>
<comment type="caution">
    <text evidence="1">The sequence shown here is derived from an EMBL/GenBank/DDBJ whole genome shotgun (WGS) entry which is preliminary data.</text>
</comment>
<name>A0AAU9P4N2_9ASTR</name>
<protein>
    <submittedName>
        <fullName evidence="1">Uncharacterized protein</fullName>
    </submittedName>
</protein>